<dbReference type="Proteomes" id="UP000887013">
    <property type="component" value="Unassembled WGS sequence"/>
</dbReference>
<accession>A0A8X6QK77</accession>
<feature type="non-terminal residue" evidence="1">
    <location>
        <position position="1"/>
    </location>
</feature>
<proteinExistence type="predicted"/>
<gene>
    <name evidence="1" type="ORF">NPIL_241301</name>
</gene>
<dbReference type="AlphaFoldDB" id="A0A8X6QK77"/>
<keyword evidence="2" id="KW-1185">Reference proteome</keyword>
<comment type="caution">
    <text evidence="1">The sequence shown here is derived from an EMBL/GenBank/DDBJ whole genome shotgun (WGS) entry which is preliminary data.</text>
</comment>
<reference evidence="1" key="1">
    <citation type="submission" date="2020-08" db="EMBL/GenBank/DDBJ databases">
        <title>Multicomponent nature underlies the extraordinary mechanical properties of spider dragline silk.</title>
        <authorList>
            <person name="Kono N."/>
            <person name="Nakamura H."/>
            <person name="Mori M."/>
            <person name="Yoshida Y."/>
            <person name="Ohtoshi R."/>
            <person name="Malay A.D."/>
            <person name="Moran D.A.P."/>
            <person name="Tomita M."/>
            <person name="Numata K."/>
            <person name="Arakawa K."/>
        </authorList>
    </citation>
    <scope>NUCLEOTIDE SEQUENCE</scope>
</reference>
<dbReference type="EMBL" id="BMAW01031931">
    <property type="protein sequence ID" value="GFU23365.1"/>
    <property type="molecule type" value="Genomic_DNA"/>
</dbReference>
<evidence type="ECO:0000313" key="2">
    <source>
        <dbReference type="Proteomes" id="UP000887013"/>
    </source>
</evidence>
<evidence type="ECO:0000313" key="1">
    <source>
        <dbReference type="EMBL" id="GFU23365.1"/>
    </source>
</evidence>
<sequence>GPGAAETDAMANMAKRKIS</sequence>
<organism evidence="1 2">
    <name type="scientific">Nephila pilipes</name>
    <name type="common">Giant wood spider</name>
    <name type="synonym">Nephila maculata</name>
    <dbReference type="NCBI Taxonomy" id="299642"/>
    <lineage>
        <taxon>Eukaryota</taxon>
        <taxon>Metazoa</taxon>
        <taxon>Ecdysozoa</taxon>
        <taxon>Arthropoda</taxon>
        <taxon>Chelicerata</taxon>
        <taxon>Arachnida</taxon>
        <taxon>Araneae</taxon>
        <taxon>Araneomorphae</taxon>
        <taxon>Entelegynae</taxon>
        <taxon>Araneoidea</taxon>
        <taxon>Nephilidae</taxon>
        <taxon>Nephila</taxon>
    </lineage>
</organism>
<name>A0A8X6QK77_NEPPI</name>
<protein>
    <submittedName>
        <fullName evidence="1">Uncharacterized protein</fullName>
    </submittedName>
</protein>